<dbReference type="PROSITE" id="PS50076">
    <property type="entry name" value="DNAJ_2"/>
    <property type="match status" value="1"/>
</dbReference>
<reference evidence="5 6" key="1">
    <citation type="submission" date="2018-12" db="EMBL/GenBank/DDBJ databases">
        <title>Sphingomonas sp. HMF7854 Genome sequencing and assembly.</title>
        <authorList>
            <person name="Cha I."/>
            <person name="Kang H."/>
            <person name="Kim H."/>
            <person name="Kang J."/>
            <person name="Joh K."/>
        </authorList>
    </citation>
    <scope>NUCLEOTIDE SEQUENCE [LARGE SCALE GENOMIC DNA]</scope>
    <source>
        <strain evidence="5 6">HMF7854</strain>
    </source>
</reference>
<dbReference type="SMART" id="SM00271">
    <property type="entry name" value="DnaJ"/>
    <property type="match status" value="1"/>
</dbReference>
<dbReference type="Gene3D" id="1.10.287.110">
    <property type="entry name" value="DnaJ domain"/>
    <property type="match status" value="1"/>
</dbReference>
<dbReference type="InterPro" id="IPR036869">
    <property type="entry name" value="J_dom_sf"/>
</dbReference>
<evidence type="ECO:0000313" key="6">
    <source>
        <dbReference type="Proteomes" id="UP000274661"/>
    </source>
</evidence>
<dbReference type="GO" id="GO:0051082">
    <property type="term" value="F:unfolded protein binding"/>
    <property type="evidence" value="ECO:0007669"/>
    <property type="project" value="TreeGrafter"/>
</dbReference>
<evidence type="ECO:0000259" key="4">
    <source>
        <dbReference type="PROSITE" id="PS50076"/>
    </source>
</evidence>
<dbReference type="InterPro" id="IPR001623">
    <property type="entry name" value="DnaJ_domain"/>
</dbReference>
<keyword evidence="6" id="KW-1185">Reference proteome</keyword>
<dbReference type="RefSeq" id="WP_126719916.1">
    <property type="nucleotide sequence ID" value="NZ_RWJF01000001.1"/>
</dbReference>
<feature type="transmembrane region" description="Helical" evidence="3">
    <location>
        <begin position="114"/>
        <end position="133"/>
    </location>
</feature>
<organism evidence="5 6">
    <name type="scientific">Sphingomonas ginkgonis</name>
    <dbReference type="NCBI Taxonomy" id="2315330"/>
    <lineage>
        <taxon>Bacteria</taxon>
        <taxon>Pseudomonadati</taxon>
        <taxon>Pseudomonadota</taxon>
        <taxon>Alphaproteobacteria</taxon>
        <taxon>Sphingomonadales</taxon>
        <taxon>Sphingomonadaceae</taxon>
        <taxon>Sphingomonas</taxon>
    </lineage>
</organism>
<dbReference type="PANTHER" id="PTHR43096:SF52">
    <property type="entry name" value="DNAJ HOMOLOG 1, MITOCHONDRIAL-RELATED"/>
    <property type="match status" value="1"/>
</dbReference>
<keyword evidence="3" id="KW-0472">Membrane</keyword>
<accession>A0A3R9YKL4</accession>
<dbReference type="GO" id="GO:0042026">
    <property type="term" value="P:protein refolding"/>
    <property type="evidence" value="ECO:0007669"/>
    <property type="project" value="TreeGrafter"/>
</dbReference>
<feature type="region of interest" description="Disordered" evidence="2">
    <location>
        <begin position="152"/>
        <end position="173"/>
    </location>
</feature>
<protein>
    <submittedName>
        <fullName evidence="5">J domain-containing protein</fullName>
    </submittedName>
</protein>
<dbReference type="AlphaFoldDB" id="A0A3R9YKL4"/>
<evidence type="ECO:0000313" key="5">
    <source>
        <dbReference type="EMBL" id="RST31976.1"/>
    </source>
</evidence>
<gene>
    <name evidence="5" type="ORF">HMF7854_14860</name>
</gene>
<dbReference type="Proteomes" id="UP000274661">
    <property type="component" value="Unassembled WGS sequence"/>
</dbReference>
<proteinExistence type="predicted"/>
<name>A0A3R9YKL4_9SPHN</name>
<keyword evidence="1" id="KW-0143">Chaperone</keyword>
<keyword evidence="3" id="KW-1133">Transmembrane helix</keyword>
<evidence type="ECO:0000256" key="3">
    <source>
        <dbReference type="SAM" id="Phobius"/>
    </source>
</evidence>
<feature type="domain" description="J" evidence="4">
    <location>
        <begin position="6"/>
        <end position="70"/>
    </location>
</feature>
<comment type="caution">
    <text evidence="5">The sequence shown here is derived from an EMBL/GenBank/DDBJ whole genome shotgun (WGS) entry which is preliminary data.</text>
</comment>
<sequence length="173" mass="18775">MVVANDYYAILGVAPDADGAKIRNAYRLLMRRYHPDVNASAEAMALATAINEAYACLRDASKRAHYDRLRRRRPDPRRTARPAPPPTAPWQPGHVSTAGVERQPFRFEPSWSKAAIVAIAALVTIVTFALTSATPPRDPVAPWPARAEMVGHEALPEMSGGTGPGDQATRAPK</sequence>
<dbReference type="Pfam" id="PF00226">
    <property type="entry name" value="DnaJ"/>
    <property type="match status" value="1"/>
</dbReference>
<feature type="region of interest" description="Disordered" evidence="2">
    <location>
        <begin position="66"/>
        <end position="96"/>
    </location>
</feature>
<keyword evidence="3" id="KW-0812">Transmembrane</keyword>
<dbReference type="CDD" id="cd06257">
    <property type="entry name" value="DnaJ"/>
    <property type="match status" value="1"/>
</dbReference>
<dbReference type="GO" id="GO:0005737">
    <property type="term" value="C:cytoplasm"/>
    <property type="evidence" value="ECO:0007669"/>
    <property type="project" value="TreeGrafter"/>
</dbReference>
<evidence type="ECO:0000256" key="2">
    <source>
        <dbReference type="SAM" id="MobiDB-lite"/>
    </source>
</evidence>
<dbReference type="EMBL" id="RWJF01000001">
    <property type="protein sequence ID" value="RST31976.1"/>
    <property type="molecule type" value="Genomic_DNA"/>
</dbReference>
<dbReference type="SUPFAM" id="SSF46565">
    <property type="entry name" value="Chaperone J-domain"/>
    <property type="match status" value="1"/>
</dbReference>
<dbReference type="OrthoDB" id="9782583at2"/>
<dbReference type="PRINTS" id="PR00625">
    <property type="entry name" value="JDOMAIN"/>
</dbReference>
<evidence type="ECO:0000256" key="1">
    <source>
        <dbReference type="ARBA" id="ARBA00023186"/>
    </source>
</evidence>
<dbReference type="PANTHER" id="PTHR43096">
    <property type="entry name" value="DNAJ HOMOLOG 1, MITOCHONDRIAL-RELATED"/>
    <property type="match status" value="1"/>
</dbReference>